<organism evidence="1 2">
    <name type="scientific">Hydnum rufescens UP504</name>
    <dbReference type="NCBI Taxonomy" id="1448309"/>
    <lineage>
        <taxon>Eukaryota</taxon>
        <taxon>Fungi</taxon>
        <taxon>Dikarya</taxon>
        <taxon>Basidiomycota</taxon>
        <taxon>Agaricomycotina</taxon>
        <taxon>Agaricomycetes</taxon>
        <taxon>Cantharellales</taxon>
        <taxon>Hydnaceae</taxon>
        <taxon>Hydnum</taxon>
    </lineage>
</organism>
<comment type="caution">
    <text evidence="1">The sequence shown here is derived from an EMBL/GenBank/DDBJ whole genome shotgun (WGS) entry which is preliminary data.</text>
</comment>
<keyword evidence="2" id="KW-1185">Reference proteome</keyword>
<gene>
    <name evidence="1" type="ORF">BS47DRAFT_1390219</name>
</gene>
<reference evidence="1" key="1">
    <citation type="journal article" date="2020" name="Nat. Commun.">
        <title>Large-scale genome sequencing of mycorrhizal fungi provides insights into the early evolution of symbiotic traits.</title>
        <authorList>
            <person name="Miyauchi S."/>
            <person name="Kiss E."/>
            <person name="Kuo A."/>
            <person name="Drula E."/>
            <person name="Kohler A."/>
            <person name="Sanchez-Garcia M."/>
            <person name="Morin E."/>
            <person name="Andreopoulos B."/>
            <person name="Barry K.W."/>
            <person name="Bonito G."/>
            <person name="Buee M."/>
            <person name="Carver A."/>
            <person name="Chen C."/>
            <person name="Cichocki N."/>
            <person name="Clum A."/>
            <person name="Culley D."/>
            <person name="Crous P.W."/>
            <person name="Fauchery L."/>
            <person name="Girlanda M."/>
            <person name="Hayes R.D."/>
            <person name="Keri Z."/>
            <person name="LaButti K."/>
            <person name="Lipzen A."/>
            <person name="Lombard V."/>
            <person name="Magnuson J."/>
            <person name="Maillard F."/>
            <person name="Murat C."/>
            <person name="Nolan M."/>
            <person name="Ohm R.A."/>
            <person name="Pangilinan J."/>
            <person name="Pereira M.F."/>
            <person name="Perotto S."/>
            <person name="Peter M."/>
            <person name="Pfister S."/>
            <person name="Riley R."/>
            <person name="Sitrit Y."/>
            <person name="Stielow J.B."/>
            <person name="Szollosi G."/>
            <person name="Zifcakova L."/>
            <person name="Stursova M."/>
            <person name="Spatafora J.W."/>
            <person name="Tedersoo L."/>
            <person name="Vaario L.M."/>
            <person name="Yamada A."/>
            <person name="Yan M."/>
            <person name="Wang P."/>
            <person name="Xu J."/>
            <person name="Bruns T."/>
            <person name="Baldrian P."/>
            <person name="Vilgalys R."/>
            <person name="Dunand C."/>
            <person name="Henrissat B."/>
            <person name="Grigoriev I.V."/>
            <person name="Hibbett D."/>
            <person name="Nagy L.G."/>
            <person name="Martin F.M."/>
        </authorList>
    </citation>
    <scope>NUCLEOTIDE SEQUENCE</scope>
    <source>
        <strain evidence="1">UP504</strain>
    </source>
</reference>
<dbReference type="EMBL" id="MU128935">
    <property type="protein sequence ID" value="KAF9516891.1"/>
    <property type="molecule type" value="Genomic_DNA"/>
</dbReference>
<evidence type="ECO:0000313" key="2">
    <source>
        <dbReference type="Proteomes" id="UP000886523"/>
    </source>
</evidence>
<sequence>MDVKATQQLGDHFSREELEATLEKKGNNIAYHDLCVQLIVEHDCPSPWFITPTSYPGVPLGASMEDTVFNMLFSNGPTSPSSHMYTSLHQILSAGPFHSPSTLFITSGFTFTSAITLTFMHIITLITGFSSQFSSHLLTITTTGCISVGYASPLWPGCSQSSHPL</sequence>
<name>A0A9P6DVY1_9AGAM</name>
<dbReference type="Proteomes" id="UP000886523">
    <property type="component" value="Unassembled WGS sequence"/>
</dbReference>
<proteinExistence type="predicted"/>
<dbReference type="AlphaFoldDB" id="A0A9P6DVY1"/>
<accession>A0A9P6DVY1</accession>
<evidence type="ECO:0000313" key="1">
    <source>
        <dbReference type="EMBL" id="KAF9516891.1"/>
    </source>
</evidence>
<protein>
    <submittedName>
        <fullName evidence="1">Uncharacterized protein</fullName>
    </submittedName>
</protein>